<name>A2E5I5_TRIV3</name>
<dbReference type="RefSeq" id="XP_001324249.1">
    <property type="nucleotide sequence ID" value="XM_001324214.1"/>
</dbReference>
<dbReference type="AlphaFoldDB" id="A2E5I5"/>
<evidence type="ECO:0000256" key="2">
    <source>
        <dbReference type="SAM" id="MobiDB-lite"/>
    </source>
</evidence>
<evidence type="ECO:0000259" key="3">
    <source>
        <dbReference type="Pfam" id="PF11929"/>
    </source>
</evidence>
<feature type="region of interest" description="Disordered" evidence="2">
    <location>
        <begin position="550"/>
        <end position="570"/>
    </location>
</feature>
<dbReference type="SUPFAM" id="SSF48403">
    <property type="entry name" value="Ankyrin repeat"/>
    <property type="match status" value="2"/>
</dbReference>
<dbReference type="EMBL" id="DS113308">
    <property type="protein sequence ID" value="EAY12026.1"/>
    <property type="molecule type" value="Genomic_DNA"/>
</dbReference>
<feature type="repeat" description="ANK" evidence="1">
    <location>
        <begin position="327"/>
        <end position="359"/>
    </location>
</feature>
<dbReference type="PANTHER" id="PTHR24182">
    <property type="entry name" value="ANKYRIN REPEAT AND SOCS BOX CONTAINING 4"/>
    <property type="match status" value="1"/>
</dbReference>
<dbReference type="SMR" id="A2E5I5"/>
<sequence length="592" mass="68313">MDMFKDYIDVFTSLYQLNTRDEGEISKLYAIIKKILIELNLFSPKDIIDVVSKAIKYNNRYYRSYLALLKLIYEEYPLTKNKYLDKFISYNMLKEYGIDLPHIATLCCSESECLFDLFKENTIYKAILEDNKESFIFFIENDGFNPKKNLIHFLFPDSHLTLLELCCYYGSVGCFKLLRTKFNSKITSSCLTYSFLGGNPEIMSECLKYQKPNKDCMKYAIISHNIDFVTFLVNEFNIQIDLEHCEYYNNLHAYLVYLDKTNDINTCFVYSPDFRSLSLCKYFVSVGVDVNAIVADEFALYRAVRYSKDFAEFLIANGANVNETVNSTKPALHNAIFFSNLEVVKLLISNGADVNAKIFDKRTPAHEASKYGRNTEILEFLCIHGADINAKDKQKITPLHLTLLFPNLANADVLLYHGANIEAPDSFGHTPIFWCSDKEFTEFFIAHGANINARDVKGQSPLQYAIKCNRNEKAEMLISYGADVNAQDLKGRTALHYASRAKNKDMIKYLISHGADVNIKDNQGASYLDYKVIYKYSNPRDISSDYEAYLNDEDEEEEEDEEEYEEDEDFFDFSEENSLFWTIVAKSLNIKV</sequence>
<evidence type="ECO:0000256" key="1">
    <source>
        <dbReference type="PROSITE-ProRule" id="PRU00023"/>
    </source>
</evidence>
<dbReference type="InterPro" id="IPR002110">
    <property type="entry name" value="Ankyrin_rpt"/>
</dbReference>
<dbReference type="eggNOG" id="KOG4177">
    <property type="taxonomic scope" value="Eukaryota"/>
</dbReference>
<dbReference type="KEGG" id="tva:4769983"/>
<dbReference type="Gene3D" id="1.25.40.20">
    <property type="entry name" value="Ankyrin repeat-containing domain"/>
    <property type="match status" value="2"/>
</dbReference>
<dbReference type="Pfam" id="PF00023">
    <property type="entry name" value="Ank"/>
    <property type="match status" value="1"/>
</dbReference>
<dbReference type="VEuPathDB" id="TrichDB:TVAG_038720"/>
<dbReference type="InterPro" id="IPR020683">
    <property type="entry name" value="DUF3447"/>
</dbReference>
<feature type="domain" description="DUF3447" evidence="3">
    <location>
        <begin position="182"/>
        <end position="257"/>
    </location>
</feature>
<proteinExistence type="predicted"/>
<dbReference type="STRING" id="5722.A2E5I5"/>
<gene>
    <name evidence="4" type="ORF">TVAG_038720</name>
</gene>
<keyword evidence="5" id="KW-1185">Reference proteome</keyword>
<dbReference type="PROSITE" id="PS50297">
    <property type="entry name" value="ANK_REP_REGION"/>
    <property type="match status" value="4"/>
</dbReference>
<dbReference type="PANTHER" id="PTHR24182:SF13">
    <property type="entry name" value="LD18443P"/>
    <property type="match status" value="1"/>
</dbReference>
<reference evidence="4" key="2">
    <citation type="journal article" date="2007" name="Science">
        <title>Draft genome sequence of the sexually transmitted pathogen Trichomonas vaginalis.</title>
        <authorList>
            <person name="Carlton J.M."/>
            <person name="Hirt R.P."/>
            <person name="Silva J.C."/>
            <person name="Delcher A.L."/>
            <person name="Schatz M."/>
            <person name="Zhao Q."/>
            <person name="Wortman J.R."/>
            <person name="Bidwell S.L."/>
            <person name="Alsmark U.C.M."/>
            <person name="Besteiro S."/>
            <person name="Sicheritz-Ponten T."/>
            <person name="Noel C.J."/>
            <person name="Dacks J.B."/>
            <person name="Foster P.G."/>
            <person name="Simillion C."/>
            <person name="Van de Peer Y."/>
            <person name="Miranda-Saavedra D."/>
            <person name="Barton G.J."/>
            <person name="Westrop G.D."/>
            <person name="Mueller S."/>
            <person name="Dessi D."/>
            <person name="Fiori P.L."/>
            <person name="Ren Q."/>
            <person name="Paulsen I."/>
            <person name="Zhang H."/>
            <person name="Bastida-Corcuera F.D."/>
            <person name="Simoes-Barbosa A."/>
            <person name="Brown M.T."/>
            <person name="Hayes R.D."/>
            <person name="Mukherjee M."/>
            <person name="Okumura C.Y."/>
            <person name="Schneider R."/>
            <person name="Smith A.J."/>
            <person name="Vanacova S."/>
            <person name="Villalvazo M."/>
            <person name="Haas B.J."/>
            <person name="Pertea M."/>
            <person name="Feldblyum T.V."/>
            <person name="Utterback T.R."/>
            <person name="Shu C.L."/>
            <person name="Osoegawa K."/>
            <person name="de Jong P.J."/>
            <person name="Hrdy I."/>
            <person name="Horvathova L."/>
            <person name="Zubacova Z."/>
            <person name="Dolezal P."/>
            <person name="Malik S.B."/>
            <person name="Logsdon J.M. Jr."/>
            <person name="Henze K."/>
            <person name="Gupta A."/>
            <person name="Wang C.C."/>
            <person name="Dunne R.L."/>
            <person name="Upcroft J.A."/>
            <person name="Upcroft P."/>
            <person name="White O."/>
            <person name="Salzberg S.L."/>
            <person name="Tang P."/>
            <person name="Chiu C.-H."/>
            <person name="Lee Y.-S."/>
            <person name="Embley T.M."/>
            <person name="Coombs G.H."/>
            <person name="Mottram J.C."/>
            <person name="Tachezy J."/>
            <person name="Fraser-Liggett C.M."/>
            <person name="Johnson P.J."/>
        </authorList>
    </citation>
    <scope>NUCLEOTIDE SEQUENCE [LARGE SCALE GENOMIC DNA]</scope>
    <source>
        <strain evidence="4">G3</strain>
    </source>
</reference>
<dbReference type="Pfam" id="PF12796">
    <property type="entry name" value="Ank_2"/>
    <property type="match status" value="2"/>
</dbReference>
<dbReference type="InParanoid" id="A2E5I5"/>
<dbReference type="Proteomes" id="UP000001542">
    <property type="component" value="Unassembled WGS sequence"/>
</dbReference>
<evidence type="ECO:0000313" key="4">
    <source>
        <dbReference type="EMBL" id="EAY12026.1"/>
    </source>
</evidence>
<dbReference type="InterPro" id="IPR036770">
    <property type="entry name" value="Ankyrin_rpt-contain_sf"/>
</dbReference>
<accession>A2E5I5</accession>
<dbReference type="VEuPathDB" id="TrichDB:TVAGG3_0926300"/>
<dbReference type="SMART" id="SM00248">
    <property type="entry name" value="ANK"/>
    <property type="match status" value="10"/>
</dbReference>
<dbReference type="PROSITE" id="PS50088">
    <property type="entry name" value="ANK_REPEAT"/>
    <property type="match status" value="5"/>
</dbReference>
<dbReference type="Pfam" id="PF11929">
    <property type="entry name" value="DUF3447"/>
    <property type="match status" value="1"/>
</dbReference>
<organism evidence="4 5">
    <name type="scientific">Trichomonas vaginalis (strain ATCC PRA-98 / G3)</name>
    <dbReference type="NCBI Taxonomy" id="412133"/>
    <lineage>
        <taxon>Eukaryota</taxon>
        <taxon>Metamonada</taxon>
        <taxon>Parabasalia</taxon>
        <taxon>Trichomonadida</taxon>
        <taxon>Trichomonadidae</taxon>
        <taxon>Trichomonas</taxon>
    </lineage>
</organism>
<reference evidence="4" key="1">
    <citation type="submission" date="2006-10" db="EMBL/GenBank/DDBJ databases">
        <authorList>
            <person name="Amadeo P."/>
            <person name="Zhao Q."/>
            <person name="Wortman J."/>
            <person name="Fraser-Liggett C."/>
            <person name="Carlton J."/>
        </authorList>
    </citation>
    <scope>NUCLEOTIDE SEQUENCE</scope>
    <source>
        <strain evidence="4">G3</strain>
    </source>
</reference>
<feature type="repeat" description="ANK" evidence="1">
    <location>
        <begin position="360"/>
        <end position="393"/>
    </location>
</feature>
<keyword evidence="1" id="KW-0040">ANK repeat</keyword>
<evidence type="ECO:0000313" key="5">
    <source>
        <dbReference type="Proteomes" id="UP000001542"/>
    </source>
</evidence>
<protein>
    <recommendedName>
        <fullName evidence="3">DUF3447 domain-containing protein</fullName>
    </recommendedName>
</protein>
<feature type="repeat" description="ANK" evidence="1">
    <location>
        <begin position="490"/>
        <end position="522"/>
    </location>
</feature>
<feature type="repeat" description="ANK" evidence="1">
    <location>
        <begin position="394"/>
        <end position="426"/>
    </location>
</feature>
<feature type="repeat" description="ANK" evidence="1">
    <location>
        <begin position="457"/>
        <end position="489"/>
    </location>
</feature>